<feature type="compositionally biased region" description="Polar residues" evidence="1">
    <location>
        <begin position="447"/>
        <end position="458"/>
    </location>
</feature>
<organism evidence="2 3">
    <name type="scientific">Lagenidium giganteum</name>
    <dbReference type="NCBI Taxonomy" id="4803"/>
    <lineage>
        <taxon>Eukaryota</taxon>
        <taxon>Sar</taxon>
        <taxon>Stramenopiles</taxon>
        <taxon>Oomycota</taxon>
        <taxon>Peronosporomycetes</taxon>
        <taxon>Pythiales</taxon>
        <taxon>Pythiaceae</taxon>
    </lineage>
</organism>
<gene>
    <name evidence="2" type="ORF">N0F65_001257</name>
</gene>
<keyword evidence="3" id="KW-1185">Reference proteome</keyword>
<dbReference type="AlphaFoldDB" id="A0AAV2YUU7"/>
<evidence type="ECO:0000313" key="2">
    <source>
        <dbReference type="EMBL" id="DAZ97073.1"/>
    </source>
</evidence>
<dbReference type="PANTHER" id="PTHR21562">
    <property type="entry name" value="NOTUM-RELATED"/>
    <property type="match status" value="1"/>
</dbReference>
<name>A0AAV2YUU7_9STRA</name>
<sequence>MLRQTARVHALPDASVPAPSRALVKLARTSTAPPPAQPSISPTSRQTMVSFRVSLLALLGALAATDAANQECRYEGGSNCSLDSLPAVAKTDSVLIYPGGKTRCAFDDYVEPTTNFTTNATFFFQFMPSVVKSSKLMIYFQAGGACIDDTTCDYNLLCSMPQAIFSTVAKAADGGIFNRTHEDNPFMDWNIVHVPYCTGDLHLGNDVRSMPESPYAQFLGKPSCLGHNMTIHQVGYENAMAAFDWAKANFPSPSELILGGSSAGSMAAQLYSAHVAKTWETQAKKIPYAVLGDSYVGVFPDKSVATILKYYGMCNHTIFPEELRSECHQNNLTVSKVISHMVKHTQTETWLFVNSKQDMVQRLFYQIVHDGVAGYPFPNLISGDDFFAKAQEMIDTYKSLSSQVTSYVVEGLAHIFVADERLYSTVDTTNSSLVSYIKNWTENVMSSPATADQQNKTADGSKAGSKAGRPATSSAPARKFQAIIGATALAALLVTFA</sequence>
<dbReference type="GO" id="GO:0016787">
    <property type="term" value="F:hydrolase activity"/>
    <property type="evidence" value="ECO:0007669"/>
    <property type="project" value="InterPro"/>
</dbReference>
<dbReference type="Pfam" id="PF03283">
    <property type="entry name" value="PAE"/>
    <property type="match status" value="1"/>
</dbReference>
<dbReference type="InterPro" id="IPR029058">
    <property type="entry name" value="AB_hydrolase_fold"/>
</dbReference>
<dbReference type="Gene3D" id="3.40.50.1820">
    <property type="entry name" value="alpha/beta hydrolase"/>
    <property type="match status" value="1"/>
</dbReference>
<dbReference type="EMBL" id="DAKRPA010000147">
    <property type="protein sequence ID" value="DAZ97073.1"/>
    <property type="molecule type" value="Genomic_DNA"/>
</dbReference>
<reference evidence="2" key="2">
    <citation type="journal article" date="2023" name="Microbiol Resour">
        <title>Decontamination and Annotation of the Draft Genome Sequence of the Oomycete Lagenidium giganteum ARSEF 373.</title>
        <authorList>
            <person name="Morgan W.R."/>
            <person name="Tartar A."/>
        </authorList>
    </citation>
    <scope>NUCLEOTIDE SEQUENCE</scope>
    <source>
        <strain evidence="2">ARSEF 373</strain>
    </source>
</reference>
<feature type="region of interest" description="Disordered" evidence="1">
    <location>
        <begin position="447"/>
        <end position="473"/>
    </location>
</feature>
<proteinExistence type="predicted"/>
<evidence type="ECO:0008006" key="4">
    <source>
        <dbReference type="Google" id="ProtNLM"/>
    </source>
</evidence>
<reference evidence="2" key="1">
    <citation type="submission" date="2022-11" db="EMBL/GenBank/DDBJ databases">
        <authorList>
            <person name="Morgan W.R."/>
            <person name="Tartar A."/>
        </authorList>
    </citation>
    <scope>NUCLEOTIDE SEQUENCE</scope>
    <source>
        <strain evidence="2">ARSEF 373</strain>
    </source>
</reference>
<comment type="caution">
    <text evidence="2">The sequence shown here is derived from an EMBL/GenBank/DDBJ whole genome shotgun (WGS) entry which is preliminary data.</text>
</comment>
<dbReference type="InterPro" id="IPR004963">
    <property type="entry name" value="PAE/NOTUM"/>
</dbReference>
<protein>
    <recommendedName>
        <fullName evidence="4">Pectin acetylesterase</fullName>
    </recommendedName>
</protein>
<dbReference type="PANTHER" id="PTHR21562:SF83">
    <property type="entry name" value="PECTIN ACETYLESTERASE 4"/>
    <property type="match status" value="1"/>
</dbReference>
<accession>A0AAV2YUU7</accession>
<dbReference type="SUPFAM" id="SSF53474">
    <property type="entry name" value="alpha/beta-Hydrolases"/>
    <property type="match status" value="1"/>
</dbReference>
<evidence type="ECO:0000256" key="1">
    <source>
        <dbReference type="SAM" id="MobiDB-lite"/>
    </source>
</evidence>
<evidence type="ECO:0000313" key="3">
    <source>
        <dbReference type="Proteomes" id="UP001146120"/>
    </source>
</evidence>
<dbReference type="Proteomes" id="UP001146120">
    <property type="component" value="Unassembled WGS sequence"/>
</dbReference>